<accession>A0A094ZUB5</accession>
<dbReference type="EMBL" id="KL250928">
    <property type="protein sequence ID" value="KGB37802.1"/>
    <property type="molecule type" value="Genomic_DNA"/>
</dbReference>
<sequence length="411" mass="47434">MNPDLLGELAIECPPDELPRRRLPRYIEWCAPETSQFEFTDKSDVWTLGCIITILIYIKYLFKNKEILAVDQLKAKENIFHHLSSTEELETHKELFKLLSQMMKNNPSERISLKSCIYIDEFNEQVPSDLLDDLYVQVLLKHTNPEFIMRAKRCIVTVTDKPFPVNDTMEAKIKYLHVNWQHENCIEKAVVWFAENILNDNHINLTHRLSSHLFQLMYLHQANLSIITSSLKIIIHSVENEQLESMLTCSRHPCEDVSNRSFSSSSSSSSSSSLYKLLKEKPIALQAADKGALSITVQLMESNHFDSEVFTNGSMIIVSLLRIEYFALQFTDEMEEDEPKDEKKNGFDILYLIYNIHPDNTTITEALLKAITSLMKYDFVTSMKCTSLKLLLTSIMKNQDEEPVSHLVILT</sequence>
<dbReference type="Gene3D" id="1.10.510.10">
    <property type="entry name" value="Transferase(Phosphotransferase) domain 1"/>
    <property type="match status" value="1"/>
</dbReference>
<dbReference type="AlphaFoldDB" id="A0A094ZUB5"/>
<evidence type="ECO:0000313" key="2">
    <source>
        <dbReference type="EMBL" id="KGB37802.1"/>
    </source>
</evidence>
<dbReference type="InterPro" id="IPR011009">
    <property type="entry name" value="Kinase-like_dom_sf"/>
</dbReference>
<name>A0A094ZUB5_SCHHA</name>
<protein>
    <recommendedName>
        <fullName evidence="1">Protein kinase domain-containing protein</fullName>
    </recommendedName>
</protein>
<dbReference type="GO" id="GO:0004672">
    <property type="term" value="F:protein kinase activity"/>
    <property type="evidence" value="ECO:0007669"/>
    <property type="project" value="InterPro"/>
</dbReference>
<gene>
    <name evidence="2" type="ORF">MS3_06155</name>
</gene>
<dbReference type="InterPro" id="IPR000719">
    <property type="entry name" value="Prot_kinase_dom"/>
</dbReference>
<evidence type="ECO:0000259" key="1">
    <source>
        <dbReference type="PROSITE" id="PS50011"/>
    </source>
</evidence>
<proteinExistence type="predicted"/>
<dbReference type="SUPFAM" id="SSF56112">
    <property type="entry name" value="Protein kinase-like (PK-like)"/>
    <property type="match status" value="1"/>
</dbReference>
<dbReference type="PROSITE" id="PS50011">
    <property type="entry name" value="PROTEIN_KINASE_DOM"/>
    <property type="match status" value="1"/>
</dbReference>
<organism evidence="2">
    <name type="scientific">Schistosoma haematobium</name>
    <name type="common">Blood fluke</name>
    <dbReference type="NCBI Taxonomy" id="6185"/>
    <lineage>
        <taxon>Eukaryota</taxon>
        <taxon>Metazoa</taxon>
        <taxon>Spiralia</taxon>
        <taxon>Lophotrochozoa</taxon>
        <taxon>Platyhelminthes</taxon>
        <taxon>Trematoda</taxon>
        <taxon>Digenea</taxon>
        <taxon>Strigeidida</taxon>
        <taxon>Schistosomatoidea</taxon>
        <taxon>Schistosomatidae</taxon>
        <taxon>Schistosoma</taxon>
    </lineage>
</organism>
<dbReference type="Pfam" id="PF00069">
    <property type="entry name" value="Pkinase"/>
    <property type="match status" value="1"/>
</dbReference>
<feature type="domain" description="Protein kinase" evidence="1">
    <location>
        <begin position="1"/>
        <end position="123"/>
    </location>
</feature>
<reference evidence="2" key="1">
    <citation type="journal article" date="2012" name="Nat. Genet.">
        <title>Whole-genome sequence of Schistosoma haematobium.</title>
        <authorList>
            <person name="Young N.D."/>
            <person name="Jex A.R."/>
            <person name="Li B."/>
            <person name="Liu S."/>
            <person name="Yang L."/>
            <person name="Xiong Z."/>
            <person name="Li Y."/>
            <person name="Cantacessi C."/>
            <person name="Hall R.S."/>
            <person name="Xu X."/>
            <person name="Chen F."/>
            <person name="Wu X."/>
            <person name="Zerlotini A."/>
            <person name="Oliveira G."/>
            <person name="Hofmann A."/>
            <person name="Zhang G."/>
            <person name="Fang X."/>
            <person name="Kang Y."/>
            <person name="Campbell B.E."/>
            <person name="Loukas A."/>
            <person name="Ranganathan S."/>
            <person name="Rollinson D."/>
            <person name="Rinaldi G."/>
            <person name="Brindley P.J."/>
            <person name="Yang H."/>
            <person name="Wang J."/>
            <person name="Wang J."/>
            <person name="Gasser R.B."/>
        </authorList>
    </citation>
    <scope>NUCLEOTIDE SEQUENCE [LARGE SCALE GENOMIC DNA]</scope>
</reference>
<dbReference type="GO" id="GO:0005524">
    <property type="term" value="F:ATP binding"/>
    <property type="evidence" value="ECO:0007669"/>
    <property type="project" value="InterPro"/>
</dbReference>